<keyword evidence="10" id="KW-1185">Reference proteome</keyword>
<evidence type="ECO:0000256" key="5">
    <source>
        <dbReference type="ARBA" id="ARBA00022840"/>
    </source>
</evidence>
<feature type="domain" description="Carbohydrate kinase FGGY N-terminal" evidence="7">
    <location>
        <begin position="8"/>
        <end position="245"/>
    </location>
</feature>
<dbReference type="PANTHER" id="PTHR43095:SF2">
    <property type="entry name" value="GLUCONOKINASE"/>
    <property type="match status" value="1"/>
</dbReference>
<evidence type="ECO:0000259" key="7">
    <source>
        <dbReference type="Pfam" id="PF00370"/>
    </source>
</evidence>
<evidence type="ECO:0000313" key="9">
    <source>
        <dbReference type="EMBL" id="NYI71233.1"/>
    </source>
</evidence>
<proteinExistence type="inferred from homology"/>
<organism evidence="9 10">
    <name type="scientific">Naumannella cuiyingiana</name>
    <dbReference type="NCBI Taxonomy" id="1347891"/>
    <lineage>
        <taxon>Bacteria</taxon>
        <taxon>Bacillati</taxon>
        <taxon>Actinomycetota</taxon>
        <taxon>Actinomycetes</taxon>
        <taxon>Propionibacteriales</taxon>
        <taxon>Propionibacteriaceae</taxon>
        <taxon>Naumannella</taxon>
    </lineage>
</organism>
<dbReference type="InterPro" id="IPR018484">
    <property type="entry name" value="FGGY_N"/>
</dbReference>
<keyword evidence="5" id="KW-0067">ATP-binding</keyword>
<dbReference type="GO" id="GO:0019301">
    <property type="term" value="P:rhamnose catabolic process"/>
    <property type="evidence" value="ECO:0007669"/>
    <property type="project" value="InterPro"/>
</dbReference>
<comment type="similarity">
    <text evidence="1">Belongs to the FGGY kinase family.</text>
</comment>
<comment type="caution">
    <text evidence="9">The sequence shown here is derived from an EMBL/GenBank/DDBJ whole genome shotgun (WGS) entry which is preliminary data.</text>
</comment>
<protein>
    <submittedName>
        <fullName evidence="9">Rhamnulokinase</fullName>
        <ecNumber evidence="9">2.7.1.5</ecNumber>
    </submittedName>
</protein>
<dbReference type="PANTHER" id="PTHR43095">
    <property type="entry name" value="SUGAR KINASE"/>
    <property type="match status" value="1"/>
</dbReference>
<evidence type="ECO:0000259" key="8">
    <source>
        <dbReference type="Pfam" id="PF02782"/>
    </source>
</evidence>
<dbReference type="AlphaFoldDB" id="A0A7Z0D9L9"/>
<dbReference type="EC" id="2.7.1.5" evidence="9"/>
<feature type="domain" description="Carbohydrate kinase FGGY C-terminal" evidence="8">
    <location>
        <begin position="255"/>
        <end position="442"/>
    </location>
</feature>
<dbReference type="EMBL" id="JACBZS010000001">
    <property type="protein sequence ID" value="NYI71233.1"/>
    <property type="molecule type" value="Genomic_DNA"/>
</dbReference>
<keyword evidence="4 9" id="KW-0418">Kinase</keyword>
<reference evidence="9 10" key="1">
    <citation type="submission" date="2020-07" db="EMBL/GenBank/DDBJ databases">
        <title>Sequencing the genomes of 1000 actinobacteria strains.</title>
        <authorList>
            <person name="Klenk H.-P."/>
        </authorList>
    </citation>
    <scope>NUCLEOTIDE SEQUENCE [LARGE SCALE GENOMIC DNA]</scope>
    <source>
        <strain evidence="9 10">DSM 103164</strain>
    </source>
</reference>
<dbReference type="Pfam" id="PF00370">
    <property type="entry name" value="FGGY_N"/>
    <property type="match status" value="1"/>
</dbReference>
<dbReference type="InterPro" id="IPR050406">
    <property type="entry name" value="FGGY_Carb_Kinase"/>
</dbReference>
<dbReference type="GO" id="GO:0005524">
    <property type="term" value="F:ATP binding"/>
    <property type="evidence" value="ECO:0007669"/>
    <property type="project" value="UniProtKB-KW"/>
</dbReference>
<dbReference type="Gene3D" id="3.30.420.40">
    <property type="match status" value="2"/>
</dbReference>
<keyword evidence="3" id="KW-0547">Nucleotide-binding</keyword>
<accession>A0A7Z0D9L9</accession>
<evidence type="ECO:0000313" key="10">
    <source>
        <dbReference type="Proteomes" id="UP000527616"/>
    </source>
</evidence>
<dbReference type="InterPro" id="IPR013449">
    <property type="entry name" value="Rhamnulokinase"/>
</dbReference>
<evidence type="ECO:0000256" key="4">
    <source>
        <dbReference type="ARBA" id="ARBA00022777"/>
    </source>
</evidence>
<dbReference type="RefSeq" id="WP_343045911.1">
    <property type="nucleotide sequence ID" value="NZ_JACBZS010000001.1"/>
</dbReference>
<keyword evidence="2 9" id="KW-0808">Transferase</keyword>
<dbReference type="InterPro" id="IPR018485">
    <property type="entry name" value="FGGY_C"/>
</dbReference>
<gene>
    <name evidence="9" type="ORF">GGQ54_001793</name>
</gene>
<evidence type="ECO:0000256" key="6">
    <source>
        <dbReference type="ARBA" id="ARBA00023308"/>
    </source>
</evidence>
<dbReference type="InterPro" id="IPR043129">
    <property type="entry name" value="ATPase_NBD"/>
</dbReference>
<dbReference type="Proteomes" id="UP000527616">
    <property type="component" value="Unassembled WGS sequence"/>
</dbReference>
<dbReference type="Pfam" id="PF02782">
    <property type="entry name" value="FGGY_C"/>
    <property type="match status" value="1"/>
</dbReference>
<evidence type="ECO:0000256" key="2">
    <source>
        <dbReference type="ARBA" id="ARBA00022679"/>
    </source>
</evidence>
<dbReference type="CDD" id="cd07771">
    <property type="entry name" value="ASKHA_NBD_FGGY_RhaB-like"/>
    <property type="match status" value="1"/>
</dbReference>
<sequence>MINPRVFGAIDIGASGGRVMAGIVDARRVELVAVHRFANGAVRRDGHLRWELGRLLTEVERGLAALARDFPQTESIGIDTWAVDYGLLDAAGRPLADPIAYRDERTATAVPRVDAAVDRARQYAINGLQHLPFTTLYQLDAERDGPLWDRAAHIVLLPDLIAHHLTGALSTEATNASTTGLVDVRTGDWSGELLAALGIDPGLLPAIEQPGTVRGRLRPELARRLGLDAAVTTVGSHDTASAVVGVPAADRDIAFVSSGTWSLVGVELDAPVLDEASRAANFTNERGVDDRIRYLRNVGGLWLLQECLRAWGVSGTPAALLAEAGALPTGGGVIDVDDAEFIAPGEMPERIAAALRRDGWPEPRTRAETVRVILDSLAGAYARTIEQASALSGRRVATVHVVGGGAQNEALCRLTAAATGREVVAGPTEATALGNVLVQARAHGAAPATLEEMRAGLAAGQQLRRYAPA</sequence>
<dbReference type="SUPFAM" id="SSF53067">
    <property type="entry name" value="Actin-like ATPase domain"/>
    <property type="match status" value="2"/>
</dbReference>
<keyword evidence="6" id="KW-0684">Rhamnose metabolism</keyword>
<evidence type="ECO:0000256" key="3">
    <source>
        <dbReference type="ARBA" id="ARBA00022741"/>
    </source>
</evidence>
<name>A0A7Z0D9L9_9ACTN</name>
<dbReference type="GO" id="GO:0008993">
    <property type="term" value="F:rhamnulokinase activity"/>
    <property type="evidence" value="ECO:0007669"/>
    <property type="project" value="UniProtKB-EC"/>
</dbReference>
<evidence type="ECO:0000256" key="1">
    <source>
        <dbReference type="ARBA" id="ARBA00009156"/>
    </source>
</evidence>